<dbReference type="Pfam" id="PF13450">
    <property type="entry name" value="NAD_binding_8"/>
    <property type="match status" value="1"/>
</dbReference>
<reference evidence="1 2" key="1">
    <citation type="submission" date="2013-03" db="EMBL/GenBank/DDBJ databases">
        <title>Assembly of a new bacterial strain Brevibacillus borstelensis AK1.</title>
        <authorList>
            <person name="Rajan I."/>
            <person name="PoliReddy D."/>
            <person name="Sugumar T."/>
            <person name="Rathinam K."/>
            <person name="Alqarawi S."/>
            <person name="Khalil A.B."/>
            <person name="Sivakumar N."/>
        </authorList>
    </citation>
    <scope>NUCLEOTIDE SEQUENCE [LARGE SCALE GENOMIC DNA]</scope>
    <source>
        <strain evidence="1 2">AK1</strain>
    </source>
</reference>
<keyword evidence="2" id="KW-1185">Reference proteome</keyword>
<dbReference type="AlphaFoldDB" id="M8DA01"/>
<name>M8DA01_9BACL</name>
<dbReference type="SUPFAM" id="SSF51905">
    <property type="entry name" value="FAD/NAD(P)-binding domain"/>
    <property type="match status" value="1"/>
</dbReference>
<dbReference type="Gene3D" id="3.50.50.60">
    <property type="entry name" value="FAD/NAD(P)-binding domain"/>
    <property type="match status" value="2"/>
</dbReference>
<proteinExistence type="predicted"/>
<dbReference type="PATRIC" id="fig|1300222.3.peg.4956"/>
<gene>
    <name evidence="1" type="ORF">I532_23614</name>
</gene>
<evidence type="ECO:0000313" key="2">
    <source>
        <dbReference type="Proteomes" id="UP000012081"/>
    </source>
</evidence>
<dbReference type="STRING" id="1300222.I532_23614"/>
<protein>
    <submittedName>
        <fullName evidence="1">FAD dependent dehydrogenase</fullName>
    </submittedName>
</protein>
<accession>M8DA01</accession>
<organism evidence="1 2">
    <name type="scientific">Brevibacillus borstelensis AK1</name>
    <dbReference type="NCBI Taxonomy" id="1300222"/>
    <lineage>
        <taxon>Bacteria</taxon>
        <taxon>Bacillati</taxon>
        <taxon>Bacillota</taxon>
        <taxon>Bacilli</taxon>
        <taxon>Bacillales</taxon>
        <taxon>Paenibacillaceae</taxon>
        <taxon>Brevibacillus</taxon>
    </lineage>
</organism>
<evidence type="ECO:0000313" key="1">
    <source>
        <dbReference type="EMBL" id="EMT50193.1"/>
    </source>
</evidence>
<dbReference type="EMBL" id="APBN01000019">
    <property type="protein sequence ID" value="EMT50193.1"/>
    <property type="molecule type" value="Genomic_DNA"/>
</dbReference>
<sequence>MGAGLSGLACAITLEKHGISPAVFEVRERLGDRFVNAESMLSILQKPITDPVAFFAEKNGIYLKPTASIQRLLVFSQSQKAEIEGSLGFINYRGRHEHAFERQLGRQVKSAIQYRSKATYEELLMEYTHVVVATGDGEYTRKMHNFRTDLTVSLKGAMVTGDFDRYTPCAWLDYSYMEKGYGYLLPLSDTEANLVMAYPDYPENDRLDVDERWGLFYERVCRDLRQPLRITSHFHVTGYPIGICRRARIGNTFFVGNCFGALMPFLGFGQFTALLTGIYAAYDICGKGAYEELTQPLRRSYENSLVLRRAVERLDNEDLDRIVPVLGSRWGESILQGKSFNALRWLAFALRPWMTKR</sequence>
<comment type="caution">
    <text evidence="1">The sequence shown here is derived from an EMBL/GenBank/DDBJ whole genome shotgun (WGS) entry which is preliminary data.</text>
</comment>
<dbReference type="InterPro" id="IPR036188">
    <property type="entry name" value="FAD/NAD-bd_sf"/>
</dbReference>
<dbReference type="Proteomes" id="UP000012081">
    <property type="component" value="Unassembled WGS sequence"/>
</dbReference>